<evidence type="ECO:0000256" key="5">
    <source>
        <dbReference type="ARBA" id="ARBA00022840"/>
    </source>
</evidence>
<keyword evidence="5" id="KW-0067">ATP-binding</keyword>
<dbReference type="Proteomes" id="UP000652219">
    <property type="component" value="Unassembled WGS sequence"/>
</dbReference>
<evidence type="ECO:0000313" key="8">
    <source>
        <dbReference type="Proteomes" id="UP000652219"/>
    </source>
</evidence>
<evidence type="ECO:0000259" key="6">
    <source>
        <dbReference type="PROSITE" id="PS51158"/>
    </source>
</evidence>
<dbReference type="InterPro" id="IPR051852">
    <property type="entry name" value="Alpha-type_PK"/>
</dbReference>
<protein>
    <submittedName>
        <fullName evidence="7">Mhck ef2 kinase domain family protein</fullName>
    </submittedName>
</protein>
<dbReference type="GO" id="GO:0004674">
    <property type="term" value="F:protein serine/threonine kinase activity"/>
    <property type="evidence" value="ECO:0007669"/>
    <property type="project" value="UniProtKB-KW"/>
</dbReference>
<evidence type="ECO:0000256" key="2">
    <source>
        <dbReference type="ARBA" id="ARBA00022679"/>
    </source>
</evidence>
<dbReference type="AlphaFoldDB" id="A0A8H6MII2"/>
<dbReference type="GO" id="GO:1903013">
    <property type="term" value="P:response to differentiation-inducing factor 1"/>
    <property type="evidence" value="ECO:0007669"/>
    <property type="project" value="TreeGrafter"/>
</dbReference>
<dbReference type="InterPro" id="IPR011009">
    <property type="entry name" value="Kinase-like_dom_sf"/>
</dbReference>
<dbReference type="PROSITE" id="PS51158">
    <property type="entry name" value="ALPHA_KINASE"/>
    <property type="match status" value="1"/>
</dbReference>
<evidence type="ECO:0000313" key="7">
    <source>
        <dbReference type="EMBL" id="KAF6785376.1"/>
    </source>
</evidence>
<dbReference type="SMART" id="SM00811">
    <property type="entry name" value="Alpha_kinase"/>
    <property type="match status" value="1"/>
</dbReference>
<keyword evidence="8" id="KW-1185">Reference proteome</keyword>
<sequence>MRAQALCKAFALEFNALLGSEHELLDFFVTTALKRRGAGGDDCVSLEPFIPGEYVKYNNNCGWVNDSDGEINKAALASSHFTFERSWGSFLDEKRFPLNDTNLGDAGFKFFFTSHKCNDICSRLNLRTTKEQCASVDFQFREDWPTMNTTLCCSSKLCRRIIQLAAANKFSDFAGHFLCDGCWPQLQKFMDTYYCEEGDGPHEFAMFRFFYESQGEPVPQKCVKHREIAQSMSNAASVGASLWNRSKTADSLGKKSSSGRIWG</sequence>
<comment type="caution">
    <text evidence="7">The sequence shown here is derived from an EMBL/GenBank/DDBJ whole genome shotgun (WGS) entry which is preliminary data.</text>
</comment>
<dbReference type="CDD" id="cd04515">
    <property type="entry name" value="Alpha_kinase"/>
    <property type="match status" value="1"/>
</dbReference>
<feature type="domain" description="Alpha-type protein kinase" evidence="6">
    <location>
        <begin position="1"/>
        <end position="129"/>
    </location>
</feature>
<dbReference type="Gene3D" id="3.20.200.10">
    <property type="entry name" value="MHCK/EF2 kinase"/>
    <property type="match status" value="2"/>
</dbReference>
<evidence type="ECO:0000256" key="3">
    <source>
        <dbReference type="ARBA" id="ARBA00022741"/>
    </source>
</evidence>
<accession>A0A8H6MII2</accession>
<keyword evidence="2" id="KW-0808">Transferase</keyword>
<dbReference type="PANTHER" id="PTHR45992">
    <property type="entry name" value="EUKARYOTIC ELONGATION FACTOR 2 KINASE-RELATED"/>
    <property type="match status" value="1"/>
</dbReference>
<gene>
    <name evidence="7" type="ORF">CSOJ01_15612</name>
</gene>
<dbReference type="Pfam" id="PF02816">
    <property type="entry name" value="Alpha_kinase"/>
    <property type="match status" value="2"/>
</dbReference>
<evidence type="ECO:0000256" key="1">
    <source>
        <dbReference type="ARBA" id="ARBA00022527"/>
    </source>
</evidence>
<evidence type="ECO:0000256" key="4">
    <source>
        <dbReference type="ARBA" id="ARBA00022777"/>
    </source>
</evidence>
<dbReference type="InterPro" id="IPR004166">
    <property type="entry name" value="a-kinase_dom"/>
</dbReference>
<keyword evidence="4 7" id="KW-0418">Kinase</keyword>
<dbReference type="PANTHER" id="PTHR45992:SF2">
    <property type="entry name" value="EUKARYOTIC ELONGATION FACTOR 2 KINASE"/>
    <property type="match status" value="1"/>
</dbReference>
<name>A0A8H6MII2_9PEZI</name>
<dbReference type="GO" id="GO:0005524">
    <property type="term" value="F:ATP binding"/>
    <property type="evidence" value="ECO:0007669"/>
    <property type="project" value="UniProtKB-KW"/>
</dbReference>
<dbReference type="GO" id="GO:0031037">
    <property type="term" value="P:myosin II filament disassembly"/>
    <property type="evidence" value="ECO:0007669"/>
    <property type="project" value="TreeGrafter"/>
</dbReference>
<keyword evidence="1" id="KW-0723">Serine/threonine-protein kinase</keyword>
<dbReference type="SUPFAM" id="SSF56112">
    <property type="entry name" value="Protein kinase-like (PK-like)"/>
    <property type="match status" value="1"/>
</dbReference>
<reference evidence="7 8" key="1">
    <citation type="journal article" date="2020" name="Phytopathology">
        <title>Genome Sequence Resources of Colletotrichum truncatum, C. plurivorum, C. musicola, and C. sojae: Four Species Pathogenic to Soybean (Glycine max).</title>
        <authorList>
            <person name="Rogerio F."/>
            <person name="Boufleur T.R."/>
            <person name="Ciampi-Guillardi M."/>
            <person name="Sukno S.A."/>
            <person name="Thon M.R."/>
            <person name="Massola Junior N.S."/>
            <person name="Baroncelli R."/>
        </authorList>
    </citation>
    <scope>NUCLEOTIDE SEQUENCE [LARGE SCALE GENOMIC DNA]</scope>
    <source>
        <strain evidence="7 8">LFN0009</strain>
    </source>
</reference>
<proteinExistence type="predicted"/>
<dbReference type="EMBL" id="WIGN01000694">
    <property type="protein sequence ID" value="KAF6785376.1"/>
    <property type="molecule type" value="Genomic_DNA"/>
</dbReference>
<keyword evidence="3" id="KW-0547">Nucleotide-binding</keyword>
<organism evidence="7 8">
    <name type="scientific">Colletotrichum sojae</name>
    <dbReference type="NCBI Taxonomy" id="2175907"/>
    <lineage>
        <taxon>Eukaryota</taxon>
        <taxon>Fungi</taxon>
        <taxon>Dikarya</taxon>
        <taxon>Ascomycota</taxon>
        <taxon>Pezizomycotina</taxon>
        <taxon>Sordariomycetes</taxon>
        <taxon>Hypocreomycetidae</taxon>
        <taxon>Glomerellales</taxon>
        <taxon>Glomerellaceae</taxon>
        <taxon>Colletotrichum</taxon>
        <taxon>Colletotrichum orchidearum species complex</taxon>
    </lineage>
</organism>